<evidence type="ECO:0000256" key="2">
    <source>
        <dbReference type="ARBA" id="ARBA00022448"/>
    </source>
</evidence>
<reference evidence="9 10" key="2">
    <citation type="journal article" date="2013" name="PLoS ONE">
        <title>Whole genome mapping and re-organization of the nuclear and mitochondrial genomes of Babesia microti isolates.</title>
        <authorList>
            <person name="Cornillot E."/>
            <person name="Dassouli A."/>
            <person name="Garg A."/>
            <person name="Pachikara N."/>
            <person name="Randazzo S."/>
            <person name="Depoix D."/>
            <person name="Carcy B."/>
            <person name="Delbecq S."/>
            <person name="Frutos R."/>
            <person name="Silva J.C."/>
            <person name="Sutton R."/>
            <person name="Krause P.J."/>
            <person name="Mamoun C.B."/>
        </authorList>
    </citation>
    <scope>NUCLEOTIDE SEQUENCE [LARGE SCALE GENOMIC DNA]</scope>
    <source>
        <strain evidence="9 10">RI</strain>
    </source>
</reference>
<evidence type="ECO:0000256" key="7">
    <source>
        <dbReference type="ARBA" id="ARBA00024203"/>
    </source>
</evidence>
<keyword evidence="10" id="KW-1185">Reference proteome</keyword>
<evidence type="ECO:0000256" key="5">
    <source>
        <dbReference type="ARBA" id="ARBA00022989"/>
    </source>
</evidence>
<dbReference type="RefSeq" id="XP_012649587.1">
    <property type="nucleotide sequence ID" value="XM_012794133.1"/>
</dbReference>
<evidence type="ECO:0000256" key="8">
    <source>
        <dbReference type="SAM" id="Phobius"/>
    </source>
</evidence>
<accession>I7I9K1</accession>
<sequence length="76" mass="8575">MAFCLLHLVESIVMCLNSLAIINESRVLQPLGMDKPFSDGAIKNQLSLLLYSVRTYMRLPLIIANCVFILFEILFG</sequence>
<reference evidence="9 10" key="3">
    <citation type="journal article" date="2016" name="Sci. Rep.">
        <title>Genome-wide diversity and gene expression profiling of Babesia microti isolates identify polymorphic genes that mediate host-pathogen interactions.</title>
        <authorList>
            <person name="Silva J.C."/>
            <person name="Cornillot E."/>
            <person name="McCracken C."/>
            <person name="Usmani-Brown S."/>
            <person name="Dwivedi A."/>
            <person name="Ifeonu O.O."/>
            <person name="Crabtree J."/>
            <person name="Gotia H.T."/>
            <person name="Virji A.Z."/>
            <person name="Reynes C."/>
            <person name="Colinge J."/>
            <person name="Kumar V."/>
            <person name="Lawres L."/>
            <person name="Pazzi J.E."/>
            <person name="Pablo J.V."/>
            <person name="Hung C."/>
            <person name="Brancato J."/>
            <person name="Kumari P."/>
            <person name="Orvis J."/>
            <person name="Tretina K."/>
            <person name="Chibucos M."/>
            <person name="Ott S."/>
            <person name="Sadzewicz L."/>
            <person name="Sengamalay N."/>
            <person name="Shetty A.C."/>
            <person name="Su Q."/>
            <person name="Tallon L."/>
            <person name="Fraser C.M."/>
            <person name="Frutos R."/>
            <person name="Molina D.M."/>
            <person name="Krause P.J."/>
            <person name="Ben Mamoun C."/>
        </authorList>
    </citation>
    <scope>NUCLEOTIDE SEQUENCE [LARGE SCALE GENOMIC DNA]</scope>
    <source>
        <strain evidence="9 10">RI</strain>
    </source>
</reference>
<dbReference type="GO" id="GO:0030134">
    <property type="term" value="C:COPII-coated ER to Golgi transport vesicle"/>
    <property type="evidence" value="ECO:0007669"/>
    <property type="project" value="TreeGrafter"/>
</dbReference>
<evidence type="ECO:0008006" key="11">
    <source>
        <dbReference type="Google" id="ProtNLM"/>
    </source>
</evidence>
<reference evidence="9 10" key="1">
    <citation type="journal article" date="2012" name="Nucleic Acids Res.">
        <title>Sequencing of the smallest Apicomplexan genome from the human pathogen Babesia microti.</title>
        <authorList>
            <person name="Cornillot E."/>
            <person name="Hadj-Kaddour K."/>
            <person name="Dassouli A."/>
            <person name="Noel B."/>
            <person name="Ranwez V."/>
            <person name="Vacherie B."/>
            <person name="Augagneur Y."/>
            <person name="Bres V."/>
            <person name="Duclos A."/>
            <person name="Randazzo S."/>
            <person name="Carcy B."/>
            <person name="Debierre-Grockiego F."/>
            <person name="Delbecq S."/>
            <person name="Moubri-Menage K."/>
            <person name="Shams-Eldin H."/>
            <person name="Usmani-Brown S."/>
            <person name="Bringaud F."/>
            <person name="Wincker P."/>
            <person name="Vivares C.P."/>
            <person name="Schwarz R.T."/>
            <person name="Schetters T.P."/>
            <person name="Krause P.J."/>
            <person name="Gorenflot A."/>
            <person name="Berry V."/>
            <person name="Barbe V."/>
            <person name="Ben Mamoun C."/>
        </authorList>
    </citation>
    <scope>NUCLEOTIDE SEQUENCE [LARGE SCALE GENOMIC DNA]</scope>
    <source>
        <strain evidence="9 10">RI</strain>
    </source>
</reference>
<protein>
    <recommendedName>
        <fullName evidence="11">Yos1-like protein</fullName>
    </recommendedName>
</protein>
<dbReference type="GO" id="GO:0005789">
    <property type="term" value="C:endoplasmic reticulum membrane"/>
    <property type="evidence" value="ECO:0007669"/>
    <property type="project" value="TreeGrafter"/>
</dbReference>
<feature type="transmembrane region" description="Helical" evidence="8">
    <location>
        <begin position="56"/>
        <end position="75"/>
    </location>
</feature>
<proteinExistence type="inferred from homology"/>
<evidence type="ECO:0000256" key="4">
    <source>
        <dbReference type="ARBA" id="ARBA00022927"/>
    </source>
</evidence>
<dbReference type="GO" id="GO:0000139">
    <property type="term" value="C:Golgi membrane"/>
    <property type="evidence" value="ECO:0007669"/>
    <property type="project" value="TreeGrafter"/>
</dbReference>
<keyword evidence="3 8" id="KW-0812">Transmembrane</keyword>
<dbReference type="KEGG" id="bmic:BmR1_04g04900"/>
<dbReference type="PANTHER" id="PTHR15858:SF0">
    <property type="entry name" value="IMMEDIATE EARLY RESPONSE 3-INTERACTING PROTEIN 1"/>
    <property type="match status" value="1"/>
</dbReference>
<dbReference type="VEuPathDB" id="PiroplasmaDB:BmR1_04g04900"/>
<dbReference type="GO" id="GO:0006888">
    <property type="term" value="P:endoplasmic reticulum to Golgi vesicle-mediated transport"/>
    <property type="evidence" value="ECO:0007669"/>
    <property type="project" value="TreeGrafter"/>
</dbReference>
<comment type="subcellular location">
    <subcellularLocation>
        <location evidence="1">Membrane</location>
    </subcellularLocation>
</comment>
<evidence type="ECO:0000256" key="3">
    <source>
        <dbReference type="ARBA" id="ARBA00022692"/>
    </source>
</evidence>
<dbReference type="Pfam" id="PF08571">
    <property type="entry name" value="Yos1"/>
    <property type="match status" value="1"/>
</dbReference>
<evidence type="ECO:0000313" key="9">
    <source>
        <dbReference type="EMBL" id="CCF75179.1"/>
    </source>
</evidence>
<comment type="similarity">
    <text evidence="7">Belongs to the YOS1 family.</text>
</comment>
<keyword evidence="4" id="KW-0653">Protein transport</keyword>
<dbReference type="InterPro" id="IPR013880">
    <property type="entry name" value="Yos1"/>
</dbReference>
<dbReference type="PANTHER" id="PTHR15858">
    <property type="entry name" value="IMMEDIATE EARLY RESPONSE 3-INTERACTING PROTEIN 1"/>
    <property type="match status" value="1"/>
</dbReference>
<organism evidence="9 10">
    <name type="scientific">Babesia microti (strain RI)</name>
    <dbReference type="NCBI Taxonomy" id="1133968"/>
    <lineage>
        <taxon>Eukaryota</taxon>
        <taxon>Sar</taxon>
        <taxon>Alveolata</taxon>
        <taxon>Apicomplexa</taxon>
        <taxon>Aconoidasida</taxon>
        <taxon>Piroplasmida</taxon>
        <taxon>Babesiidae</taxon>
        <taxon>Babesia</taxon>
    </lineage>
</organism>
<dbReference type="OrthoDB" id="365770at2759"/>
<evidence type="ECO:0000256" key="6">
    <source>
        <dbReference type="ARBA" id="ARBA00023136"/>
    </source>
</evidence>
<dbReference type="GO" id="GO:0015031">
    <property type="term" value="P:protein transport"/>
    <property type="evidence" value="ECO:0007669"/>
    <property type="project" value="UniProtKB-KW"/>
</dbReference>
<dbReference type="AlphaFoldDB" id="I7I9K1"/>
<keyword evidence="5 8" id="KW-1133">Transmembrane helix</keyword>
<gene>
    <name evidence="9" type="ORF">BmR1_04g04900</name>
</gene>
<dbReference type="EMBL" id="LN871599">
    <property type="protein sequence ID" value="CCF75179.1"/>
    <property type="molecule type" value="Genomic_DNA"/>
</dbReference>
<name>I7I9K1_BABMR</name>
<evidence type="ECO:0000313" key="10">
    <source>
        <dbReference type="Proteomes" id="UP000002899"/>
    </source>
</evidence>
<dbReference type="Proteomes" id="UP000002899">
    <property type="component" value="Chromosome IV"/>
</dbReference>
<evidence type="ECO:0000256" key="1">
    <source>
        <dbReference type="ARBA" id="ARBA00004370"/>
    </source>
</evidence>
<keyword evidence="6 8" id="KW-0472">Membrane</keyword>
<dbReference type="GeneID" id="24425625"/>
<keyword evidence="2" id="KW-0813">Transport</keyword>